<dbReference type="PIRSF" id="PIRSF000331">
    <property type="entry name" value="HpaA_HpaB"/>
    <property type="match status" value="1"/>
</dbReference>
<dbReference type="STRING" id="67386.AQI95_17965"/>
<dbReference type="SUPFAM" id="SSF56645">
    <property type="entry name" value="Acyl-CoA dehydrogenase NM domain-like"/>
    <property type="match status" value="1"/>
</dbReference>
<dbReference type="AlphaFoldDB" id="A0A101P4U0"/>
<proteinExistence type="predicted"/>
<evidence type="ECO:0000256" key="1">
    <source>
        <dbReference type="ARBA" id="ARBA00022630"/>
    </source>
</evidence>
<dbReference type="InterPro" id="IPR024674">
    <property type="entry name" value="HpaB/PvcC/4-BUDH_N"/>
</dbReference>
<dbReference type="Gene3D" id="1.20.140.10">
    <property type="entry name" value="Butyryl-CoA Dehydrogenase, subunit A, domain 3"/>
    <property type="match status" value="1"/>
</dbReference>
<dbReference type="Gene3D" id="1.10.3140.10">
    <property type="entry name" value="4-hydroxybutyryl-coa dehydratase, domain 1"/>
    <property type="match status" value="1"/>
</dbReference>
<evidence type="ECO:0000259" key="6">
    <source>
        <dbReference type="Pfam" id="PF11794"/>
    </source>
</evidence>
<organism evidence="7 8">
    <name type="scientific">Streptomyces yokosukanensis</name>
    <dbReference type="NCBI Taxonomy" id="67386"/>
    <lineage>
        <taxon>Bacteria</taxon>
        <taxon>Bacillati</taxon>
        <taxon>Actinomycetota</taxon>
        <taxon>Actinomycetes</taxon>
        <taxon>Kitasatosporales</taxon>
        <taxon>Streptomycetaceae</taxon>
        <taxon>Streptomyces</taxon>
    </lineage>
</organism>
<dbReference type="SUPFAM" id="SSF47203">
    <property type="entry name" value="Acyl-CoA dehydrogenase C-terminal domain-like"/>
    <property type="match status" value="1"/>
</dbReference>
<dbReference type="InterPro" id="IPR024719">
    <property type="entry name" value="HpaB/PvcC/4-BUDH_C"/>
</dbReference>
<dbReference type="Pfam" id="PF11794">
    <property type="entry name" value="HpaB_N"/>
    <property type="match status" value="1"/>
</dbReference>
<dbReference type="GO" id="GO:0016627">
    <property type="term" value="F:oxidoreductase activity, acting on the CH-CH group of donors"/>
    <property type="evidence" value="ECO:0007669"/>
    <property type="project" value="InterPro"/>
</dbReference>
<dbReference type="InterPro" id="IPR004925">
    <property type="entry name" value="HpaB/PvcC/4-BUDH"/>
</dbReference>
<feature type="domain" description="HpaB/PvcC/4-BUDH C-terminal" evidence="5">
    <location>
        <begin position="288"/>
        <end position="472"/>
    </location>
</feature>
<sequence length="479" mass="52986">MPSQAGGAWHGAQYIASLRDGREVWCDGRRVDVTSDPRFTPTLTALAGIHDLQHSPEHSGEMLFRSERSGRPVSLSYLAPGSREELDLKWRNSRRWIEASHGQLSRVPDFMANVVVGLYDFRSELAAVDPEFGHNAENYYHYCRENDLVLTHGLGDPQIDRSSTPVTRPEIGLRVVKQGEDGIVVRGAKQIATLAPYAHEVLIYLSPANYLREDPSFVCWFGAPIGTPGLRVVCRKPYADGAGGLGSRFDEQDAMLVFDDVFIPRSRVFLLQDAAVAARGFHELNKWSLYTGQLRFHHRLRTMLGVASLLAQAIGVDKFREVGNMLGELTSYVEVLRLGLASVDSESRRTPSGLLAPGSTAALDAVAGHFSARASAIIRQIGASGLVMQPSDADLASPELRDVLDLYMCGRDMGAQEKARLFRVAGDLVLDRFGMRQELYEEWNRGDPARVRAMLYAKYPDLEGCESQARGLVARTEQP</sequence>
<keyword evidence="1" id="KW-0285">Flavoprotein</keyword>
<dbReference type="InterPro" id="IPR046373">
    <property type="entry name" value="Acyl-CoA_Oxase/DH_mid-dom_sf"/>
</dbReference>
<feature type="binding site" evidence="4">
    <location>
        <begin position="158"/>
        <end position="161"/>
    </location>
    <ligand>
        <name>FAD</name>
        <dbReference type="ChEBI" id="CHEBI:57692"/>
    </ligand>
</feature>
<dbReference type="InterPro" id="IPR036250">
    <property type="entry name" value="AcylCo_DH-like_C"/>
</dbReference>
<dbReference type="Pfam" id="PF03241">
    <property type="entry name" value="HpaB"/>
    <property type="match status" value="1"/>
</dbReference>
<accession>A0A101P4U0</accession>
<dbReference type="PANTHER" id="PTHR36117">
    <property type="entry name" value="4-HYDROXYPHENYLACETATE 3-MONOOXYGENASE-RELATED"/>
    <property type="match status" value="1"/>
</dbReference>
<feature type="binding site" evidence="4">
    <location>
        <position position="193"/>
    </location>
    <ligand>
        <name>FAD</name>
        <dbReference type="ChEBI" id="CHEBI:57692"/>
    </ligand>
</feature>
<dbReference type="EMBL" id="LMWN01000024">
    <property type="protein sequence ID" value="KUN04953.1"/>
    <property type="molecule type" value="Genomic_DNA"/>
</dbReference>
<feature type="binding site" evidence="4">
    <location>
        <begin position="447"/>
        <end position="450"/>
    </location>
    <ligand>
        <name>FAD</name>
        <dbReference type="ChEBI" id="CHEBI:57692"/>
    </ligand>
</feature>
<keyword evidence="3" id="KW-0560">Oxidoreductase</keyword>
<evidence type="ECO:0000256" key="4">
    <source>
        <dbReference type="PIRSR" id="PIRSR000331-2"/>
    </source>
</evidence>
<evidence type="ECO:0000256" key="3">
    <source>
        <dbReference type="ARBA" id="ARBA00023002"/>
    </source>
</evidence>
<evidence type="ECO:0000259" key="5">
    <source>
        <dbReference type="Pfam" id="PF03241"/>
    </source>
</evidence>
<dbReference type="InterPro" id="IPR009100">
    <property type="entry name" value="AcylCoA_DH/oxidase_NM_dom_sf"/>
</dbReference>
<dbReference type="Gene3D" id="2.40.110.10">
    <property type="entry name" value="Butyryl-CoA Dehydrogenase, subunit A, domain 2"/>
    <property type="match status" value="1"/>
</dbReference>
<protein>
    <submittedName>
        <fullName evidence="7">4-hydroxyphenylacetate 3-hydroxylase</fullName>
    </submittedName>
</protein>
<evidence type="ECO:0000313" key="8">
    <source>
        <dbReference type="Proteomes" id="UP000053127"/>
    </source>
</evidence>
<name>A0A101P4U0_9ACTN</name>
<reference evidence="7 8" key="1">
    <citation type="submission" date="2015-10" db="EMBL/GenBank/DDBJ databases">
        <title>Draft genome sequence of Streptomyces yokosukanensis DSM 40224, type strain for the species Streptomyces yokosukanensis.</title>
        <authorList>
            <person name="Ruckert C."/>
            <person name="Winkler A."/>
            <person name="Kalinowski J."/>
            <person name="Kampfer P."/>
            <person name="Glaeser S."/>
        </authorList>
    </citation>
    <scope>NUCLEOTIDE SEQUENCE [LARGE SCALE GENOMIC DNA]</scope>
    <source>
        <strain evidence="7 8">DSM 40224</strain>
    </source>
</reference>
<feature type="domain" description="HpaB/PvcC/4-BUDH N-terminal" evidence="6">
    <location>
        <begin position="11"/>
        <end position="270"/>
    </location>
</feature>
<feature type="binding site" evidence="4">
    <location>
        <begin position="152"/>
        <end position="154"/>
    </location>
    <ligand>
        <name>FAD</name>
        <dbReference type="ChEBI" id="CHEBI:57692"/>
    </ligand>
</feature>
<gene>
    <name evidence="7" type="ORF">AQI95_17965</name>
</gene>
<comment type="caution">
    <text evidence="7">The sequence shown here is derived from an EMBL/GenBank/DDBJ whole genome shotgun (WGS) entry which is preliminary data.</text>
</comment>
<dbReference type="Proteomes" id="UP000053127">
    <property type="component" value="Unassembled WGS sequence"/>
</dbReference>
<dbReference type="PANTHER" id="PTHR36117:SF3">
    <property type="entry name" value="4-HYDROXYPHENYLACETATE 3-MONOOXYGENASE-RELATED"/>
    <property type="match status" value="1"/>
</dbReference>
<evidence type="ECO:0000313" key="7">
    <source>
        <dbReference type="EMBL" id="KUN04953.1"/>
    </source>
</evidence>
<keyword evidence="8" id="KW-1185">Reference proteome</keyword>
<keyword evidence="2 4" id="KW-0274">FAD</keyword>
<evidence type="ECO:0000256" key="2">
    <source>
        <dbReference type="ARBA" id="ARBA00022827"/>
    </source>
</evidence>